<dbReference type="AlphaFoldDB" id="A0A819T7M5"/>
<protein>
    <recommendedName>
        <fullName evidence="6">EF-hand domain-containing protein</fullName>
    </recommendedName>
</protein>
<evidence type="ECO:0000313" key="2">
    <source>
        <dbReference type="EMBL" id="CAF1477714.1"/>
    </source>
</evidence>
<organism evidence="3 5">
    <name type="scientific">Adineta steineri</name>
    <dbReference type="NCBI Taxonomy" id="433720"/>
    <lineage>
        <taxon>Eukaryota</taxon>
        <taxon>Metazoa</taxon>
        <taxon>Spiralia</taxon>
        <taxon>Gnathifera</taxon>
        <taxon>Rotifera</taxon>
        <taxon>Eurotatoria</taxon>
        <taxon>Bdelloidea</taxon>
        <taxon>Adinetida</taxon>
        <taxon>Adinetidae</taxon>
        <taxon>Adineta</taxon>
    </lineage>
</organism>
<evidence type="ECO:0000313" key="4">
    <source>
        <dbReference type="EMBL" id="CAF4176762.1"/>
    </source>
</evidence>
<reference evidence="3" key="1">
    <citation type="submission" date="2021-02" db="EMBL/GenBank/DDBJ databases">
        <authorList>
            <person name="Nowell W R."/>
        </authorList>
    </citation>
    <scope>NUCLEOTIDE SEQUENCE</scope>
</reference>
<dbReference type="Proteomes" id="UP000663860">
    <property type="component" value="Unassembled WGS sequence"/>
</dbReference>
<sequence length="117" mass="13081">MDTHIVNSLERRLGMDLNGDGYIGGEGYLAQLERATGRDINGDGILGRRPDVVPGFPAVHGHPSMVYGQSGQIYATNNFVAPRTQIGYSPYSTNPYSQYSYTHHPYSHQSHSYHRHF</sequence>
<evidence type="ECO:0000313" key="1">
    <source>
        <dbReference type="EMBL" id="CAF1455413.1"/>
    </source>
</evidence>
<accession>A0A819T7M5</accession>
<dbReference type="EMBL" id="CAJNOE010002309">
    <property type="protein sequence ID" value="CAF1477714.1"/>
    <property type="molecule type" value="Genomic_DNA"/>
</dbReference>
<dbReference type="EMBL" id="CAJNOG010001575">
    <property type="protein sequence ID" value="CAF1455413.1"/>
    <property type="molecule type" value="Genomic_DNA"/>
</dbReference>
<dbReference type="EMBL" id="CAJOAZ010004788">
    <property type="protein sequence ID" value="CAF4075151.1"/>
    <property type="molecule type" value="Genomic_DNA"/>
</dbReference>
<gene>
    <name evidence="2" type="ORF">IZO911_LOCUS43817</name>
    <name evidence="1" type="ORF">JYZ213_LOCUS40940</name>
    <name evidence="3" type="ORF">OXD698_LOCUS33953</name>
    <name evidence="4" type="ORF">OXD698_LOCUS39490</name>
</gene>
<comment type="caution">
    <text evidence="3">The sequence shown here is derived from an EMBL/GenBank/DDBJ whole genome shotgun (WGS) entry which is preliminary data.</text>
</comment>
<name>A0A819T7M5_9BILA</name>
<evidence type="ECO:0008006" key="6">
    <source>
        <dbReference type="Google" id="ProtNLM"/>
    </source>
</evidence>
<evidence type="ECO:0000313" key="5">
    <source>
        <dbReference type="Proteomes" id="UP000663844"/>
    </source>
</evidence>
<proteinExistence type="predicted"/>
<dbReference type="Proteomes" id="UP000663844">
    <property type="component" value="Unassembled WGS sequence"/>
</dbReference>
<dbReference type="EMBL" id="CAJOAZ010008076">
    <property type="protein sequence ID" value="CAF4176762.1"/>
    <property type="molecule type" value="Genomic_DNA"/>
</dbReference>
<dbReference type="Proteomes" id="UP000663845">
    <property type="component" value="Unassembled WGS sequence"/>
</dbReference>
<evidence type="ECO:0000313" key="3">
    <source>
        <dbReference type="EMBL" id="CAF4075151.1"/>
    </source>
</evidence>